<dbReference type="Proteomes" id="UP000077266">
    <property type="component" value="Unassembled WGS sequence"/>
</dbReference>
<gene>
    <name evidence="1" type="ORF">EXIGLDRAFT_839116</name>
</gene>
<organism evidence="1 2">
    <name type="scientific">Exidia glandulosa HHB12029</name>
    <dbReference type="NCBI Taxonomy" id="1314781"/>
    <lineage>
        <taxon>Eukaryota</taxon>
        <taxon>Fungi</taxon>
        <taxon>Dikarya</taxon>
        <taxon>Basidiomycota</taxon>
        <taxon>Agaricomycotina</taxon>
        <taxon>Agaricomycetes</taxon>
        <taxon>Auriculariales</taxon>
        <taxon>Exidiaceae</taxon>
        <taxon>Exidia</taxon>
    </lineage>
</organism>
<dbReference type="STRING" id="1314781.A0A165F8M2"/>
<proteinExistence type="predicted"/>
<dbReference type="AlphaFoldDB" id="A0A165F8M2"/>
<dbReference type="OrthoDB" id="2745518at2759"/>
<dbReference type="InParanoid" id="A0A165F8M2"/>
<protein>
    <submittedName>
        <fullName evidence="1">Uncharacterized protein</fullName>
    </submittedName>
</protein>
<dbReference type="EMBL" id="KV426096">
    <property type="protein sequence ID" value="KZV88583.1"/>
    <property type="molecule type" value="Genomic_DNA"/>
</dbReference>
<reference evidence="1 2" key="1">
    <citation type="journal article" date="2016" name="Mol. Biol. Evol.">
        <title>Comparative Genomics of Early-Diverging Mushroom-Forming Fungi Provides Insights into the Origins of Lignocellulose Decay Capabilities.</title>
        <authorList>
            <person name="Nagy L.G."/>
            <person name="Riley R."/>
            <person name="Tritt A."/>
            <person name="Adam C."/>
            <person name="Daum C."/>
            <person name="Floudas D."/>
            <person name="Sun H."/>
            <person name="Yadav J.S."/>
            <person name="Pangilinan J."/>
            <person name="Larsson K.H."/>
            <person name="Matsuura K."/>
            <person name="Barry K."/>
            <person name="Labutti K."/>
            <person name="Kuo R."/>
            <person name="Ohm R.A."/>
            <person name="Bhattacharya S.S."/>
            <person name="Shirouzu T."/>
            <person name="Yoshinaga Y."/>
            <person name="Martin F.M."/>
            <person name="Grigoriev I.V."/>
            <person name="Hibbett D.S."/>
        </authorList>
    </citation>
    <scope>NUCLEOTIDE SEQUENCE [LARGE SCALE GENOMIC DNA]</scope>
    <source>
        <strain evidence="1 2">HHB12029</strain>
    </source>
</reference>
<name>A0A165F8M2_EXIGL</name>
<keyword evidence="2" id="KW-1185">Reference proteome</keyword>
<sequence length="574" mass="66187">MSTIHDLPLEMLDEILMAIDDLAALTTAVLSYRRFYNIYKARKDLIVRRVLHNALGGDDVIASSLRTVRIETIMPNYSPVDPTDRARFLQDIEPLGEDKRNTPTASEFAICAERTRVFQQLEVLYSRSEKDRRTDRTSRLSFEESDRFRTALHRLWLLGLYIRSTSVVQRLCLNTTTRLPLFYDGYTAQDVYDLHCVLDWLEELVLGCLPVETTNESREPFRLICLCVGPATVLKAYLEPQKARAHLRCNDIWRFFQFGDAWKEDLLPVFKAHRLLDPTEKEVKIPYEMKPIVVLPEVPELKCWLPNCKAQSGVRLWNECNWNHAPRNLRLETLVNWLQGPLAKNKHERPLFLHFLGVPDERPHDSAAYSRRKRRTPIKDILNTVPDMSLERVLQSLCDLPAMVEDEKLQAYLKQDKFFGVTSKDLLCETCLGDMIAARLWVWWVTVKKQASAEEAKKEDCWFGFDCRRQSYKPDHAYGYNHACLCIWPERKALKGAAREERRMERLEAEALFDMKMLCEENPPPIADVGGAMSMDVDDASPAAAAADCTLCVQYPIPTPPPPSSLRRPLFLAI</sequence>
<evidence type="ECO:0000313" key="2">
    <source>
        <dbReference type="Proteomes" id="UP000077266"/>
    </source>
</evidence>
<evidence type="ECO:0000313" key="1">
    <source>
        <dbReference type="EMBL" id="KZV88583.1"/>
    </source>
</evidence>
<accession>A0A165F8M2</accession>